<dbReference type="GO" id="GO:0004842">
    <property type="term" value="F:ubiquitin-protein transferase activity"/>
    <property type="evidence" value="ECO:0007669"/>
    <property type="project" value="TreeGrafter"/>
</dbReference>
<dbReference type="GO" id="GO:0008270">
    <property type="term" value="F:zinc ion binding"/>
    <property type="evidence" value="ECO:0007669"/>
    <property type="project" value="UniProtKB-KW"/>
</dbReference>
<keyword evidence="3" id="KW-0862">Zinc</keyword>
<dbReference type="InterPro" id="IPR056872">
    <property type="entry name" value="TTC3/DZIP3-like_helical"/>
</dbReference>
<dbReference type="Proteomes" id="UP000550707">
    <property type="component" value="Unassembled WGS sequence"/>
</dbReference>
<dbReference type="Pfam" id="PF24905">
    <property type="entry name" value="TTC3_9th"/>
    <property type="match status" value="1"/>
</dbReference>
<feature type="compositionally biased region" description="Polar residues" evidence="5">
    <location>
        <begin position="180"/>
        <end position="191"/>
    </location>
</feature>
<name>A0A7J8I2F4_MOLMO</name>
<evidence type="ECO:0000313" key="8">
    <source>
        <dbReference type="Proteomes" id="UP000550707"/>
    </source>
</evidence>
<dbReference type="PROSITE" id="PS50089">
    <property type="entry name" value="ZF_RING_2"/>
    <property type="match status" value="1"/>
</dbReference>
<dbReference type="AlphaFoldDB" id="A0A7J8I2F4"/>
<proteinExistence type="predicted"/>
<evidence type="ECO:0000256" key="5">
    <source>
        <dbReference type="SAM" id="MobiDB-lite"/>
    </source>
</evidence>
<dbReference type="SMART" id="SM00184">
    <property type="entry name" value="RING"/>
    <property type="match status" value="1"/>
</dbReference>
<dbReference type="Gene3D" id="3.30.40.10">
    <property type="entry name" value="Zinc/RING finger domain, C3HC4 (zinc finger)"/>
    <property type="match status" value="1"/>
</dbReference>
<feature type="region of interest" description="Disordered" evidence="5">
    <location>
        <begin position="162"/>
        <end position="265"/>
    </location>
</feature>
<dbReference type="Pfam" id="PF13639">
    <property type="entry name" value="zf-RING_2"/>
    <property type="match status" value="1"/>
</dbReference>
<evidence type="ECO:0000256" key="4">
    <source>
        <dbReference type="PROSITE-ProRule" id="PRU00175"/>
    </source>
</evidence>
<dbReference type="CDD" id="cd16481">
    <property type="entry name" value="RING-H2_TTC3"/>
    <property type="match status" value="1"/>
</dbReference>
<keyword evidence="1" id="KW-0479">Metal-binding</keyword>
<protein>
    <submittedName>
        <fullName evidence="7">Tetratricopeptide repeat domain 3</fullName>
    </submittedName>
</protein>
<dbReference type="InterPro" id="IPR056870">
    <property type="entry name" value="TTC3/DZIP3/RBM44-like_helical"/>
</dbReference>
<evidence type="ECO:0000259" key="6">
    <source>
        <dbReference type="PROSITE" id="PS50089"/>
    </source>
</evidence>
<feature type="compositionally biased region" description="Polar residues" evidence="5">
    <location>
        <begin position="1"/>
        <end position="11"/>
    </location>
</feature>
<organism evidence="7 8">
    <name type="scientific">Molossus molossus</name>
    <name type="common">Pallas' mastiff bat</name>
    <name type="synonym">Vespertilio molossus</name>
    <dbReference type="NCBI Taxonomy" id="27622"/>
    <lineage>
        <taxon>Eukaryota</taxon>
        <taxon>Metazoa</taxon>
        <taxon>Chordata</taxon>
        <taxon>Craniata</taxon>
        <taxon>Vertebrata</taxon>
        <taxon>Euteleostomi</taxon>
        <taxon>Mammalia</taxon>
        <taxon>Eutheria</taxon>
        <taxon>Laurasiatheria</taxon>
        <taxon>Chiroptera</taxon>
        <taxon>Yangochiroptera</taxon>
        <taxon>Molossidae</taxon>
        <taxon>Molossus</taxon>
    </lineage>
</organism>
<dbReference type="EMBL" id="JACASF010000005">
    <property type="protein sequence ID" value="KAF6478727.1"/>
    <property type="molecule type" value="Genomic_DNA"/>
</dbReference>
<feature type="region of interest" description="Disordered" evidence="5">
    <location>
        <begin position="1"/>
        <end position="29"/>
    </location>
</feature>
<dbReference type="Pfam" id="PF24525">
    <property type="entry name" value="TTC3"/>
    <property type="match status" value="1"/>
</dbReference>
<dbReference type="GO" id="GO:0006511">
    <property type="term" value="P:ubiquitin-dependent protein catabolic process"/>
    <property type="evidence" value="ECO:0007669"/>
    <property type="project" value="TreeGrafter"/>
</dbReference>
<dbReference type="InterPro" id="IPR001841">
    <property type="entry name" value="Znf_RING"/>
</dbReference>
<dbReference type="InterPro" id="IPR013083">
    <property type="entry name" value="Znf_RING/FYVE/PHD"/>
</dbReference>
<sequence>MKRVSQASEMYTQKHDENEKEHEFLLDQSSEISNAFTNEKMKIEEHIKKGKEQYEEILQRAMAAEVSVLENGREMETYKLRIMESQAEGYLKNLKQLSSDSAAYPDLQSDVQSWESFLSDVRKEIEKVESQFGEQIKAIKNGSRLSELPKVQTSELSFPAWNTIRPKSLPESSGREDRGPSTSASHETGTGTVVPKDSSLVSASGHPVGAPSPLPASAPHQLGATWLPQWQGAGQAAPPEQSPAASERPPVPPGRAARPSPSPKKPFNSIIEHLSVVFPCCSSTELAGFIKKVRNKSKNSLSGLSIDEIVQRVTKHILDEQKSQKPSPGQDRRSSESSSDASVMGAAQGPPSMIAGPSPKTQGQRTEDIPTWGAHSCEICHEVFKSKNMRVLKCGHKFHKGCFRQCQKGQSTCPACLDHVLLSEE</sequence>
<evidence type="ECO:0000256" key="2">
    <source>
        <dbReference type="ARBA" id="ARBA00022771"/>
    </source>
</evidence>
<feature type="domain" description="RING-type" evidence="6">
    <location>
        <begin position="377"/>
        <end position="416"/>
    </location>
</feature>
<feature type="compositionally biased region" description="Low complexity" evidence="5">
    <location>
        <begin position="228"/>
        <end position="259"/>
    </location>
</feature>
<dbReference type="PANTHER" id="PTHR17550:SF4">
    <property type="entry name" value="E3 UBIQUITIN-PROTEIN LIGASE TTC3"/>
    <property type="match status" value="1"/>
</dbReference>
<feature type="region of interest" description="Disordered" evidence="5">
    <location>
        <begin position="318"/>
        <end position="368"/>
    </location>
</feature>
<keyword evidence="8" id="KW-1185">Reference proteome</keyword>
<dbReference type="PANTHER" id="PTHR17550">
    <property type="entry name" value="E3 UBIQUITIN-PROTEIN LIGASE TTC3"/>
    <property type="match status" value="1"/>
</dbReference>
<reference evidence="7 8" key="1">
    <citation type="journal article" date="2020" name="Nature">
        <title>Six reference-quality genomes reveal evolution of bat adaptations.</title>
        <authorList>
            <person name="Jebb D."/>
            <person name="Huang Z."/>
            <person name="Pippel M."/>
            <person name="Hughes G.M."/>
            <person name="Lavrichenko K."/>
            <person name="Devanna P."/>
            <person name="Winkler S."/>
            <person name="Jermiin L.S."/>
            <person name="Skirmuntt E.C."/>
            <person name="Katzourakis A."/>
            <person name="Burkitt-Gray L."/>
            <person name="Ray D.A."/>
            <person name="Sullivan K.A.M."/>
            <person name="Roscito J.G."/>
            <person name="Kirilenko B.M."/>
            <person name="Davalos L.M."/>
            <person name="Corthals A.P."/>
            <person name="Power M.L."/>
            <person name="Jones G."/>
            <person name="Ransome R.D."/>
            <person name="Dechmann D.K.N."/>
            <person name="Locatelli A.G."/>
            <person name="Puechmaille S.J."/>
            <person name="Fedrigo O."/>
            <person name="Jarvis E.D."/>
            <person name="Hiller M."/>
            <person name="Vernes S.C."/>
            <person name="Myers E.W."/>
            <person name="Teeling E.C."/>
        </authorList>
    </citation>
    <scope>NUCLEOTIDE SEQUENCE [LARGE SCALE GENOMIC DNA]</scope>
    <source>
        <strain evidence="7">MMolMol1</strain>
        <tissue evidence="7">Muscle</tissue>
    </source>
</reference>
<feature type="compositionally biased region" description="Basic and acidic residues" evidence="5">
    <location>
        <begin position="12"/>
        <end position="25"/>
    </location>
</feature>
<evidence type="ECO:0000256" key="3">
    <source>
        <dbReference type="ARBA" id="ARBA00022833"/>
    </source>
</evidence>
<comment type="caution">
    <text evidence="7">The sequence shown here is derived from an EMBL/GenBank/DDBJ whole genome shotgun (WGS) entry which is preliminary data.</text>
</comment>
<evidence type="ECO:0000313" key="7">
    <source>
        <dbReference type="EMBL" id="KAF6478727.1"/>
    </source>
</evidence>
<keyword evidence="2 4" id="KW-0863">Zinc-finger</keyword>
<gene>
    <name evidence="7" type="ORF">HJG59_018954</name>
</gene>
<dbReference type="SUPFAM" id="SSF57850">
    <property type="entry name" value="RING/U-box"/>
    <property type="match status" value="1"/>
</dbReference>
<accession>A0A7J8I2F4</accession>
<evidence type="ECO:0000256" key="1">
    <source>
        <dbReference type="ARBA" id="ARBA00022723"/>
    </source>
</evidence>